<evidence type="ECO:0000313" key="3">
    <source>
        <dbReference type="EMBL" id="OIR07283.1"/>
    </source>
</evidence>
<dbReference type="Pfam" id="PF08501">
    <property type="entry name" value="Shikimate_dh_N"/>
    <property type="match status" value="1"/>
</dbReference>
<comment type="caution">
    <text evidence="3">The sequence shown here is derived from an EMBL/GenBank/DDBJ whole genome shotgun (WGS) entry which is preliminary data.</text>
</comment>
<feature type="domain" description="Shikimate dehydrogenase substrate binding N-terminal" evidence="1">
    <location>
        <begin position="18"/>
        <end position="76"/>
    </location>
</feature>
<dbReference type="AlphaFoldDB" id="A0A1J5SH89"/>
<reference evidence="3" key="1">
    <citation type="submission" date="2016-10" db="EMBL/GenBank/DDBJ databases">
        <title>Sequence of Gallionella enrichment culture.</title>
        <authorList>
            <person name="Poehlein A."/>
            <person name="Muehling M."/>
            <person name="Daniel R."/>
        </authorList>
    </citation>
    <scope>NUCLEOTIDE SEQUENCE</scope>
</reference>
<dbReference type="GO" id="GO:0050661">
    <property type="term" value="F:NADP binding"/>
    <property type="evidence" value="ECO:0007669"/>
    <property type="project" value="TreeGrafter"/>
</dbReference>
<dbReference type="EC" id="1.1.1.25" evidence="3"/>
<dbReference type="GO" id="GO:0009423">
    <property type="term" value="P:chorismate biosynthetic process"/>
    <property type="evidence" value="ECO:0007669"/>
    <property type="project" value="TreeGrafter"/>
</dbReference>
<name>A0A1J5SH89_9ZZZZ</name>
<accession>A0A1J5SH89</accession>
<dbReference type="InterPro" id="IPR041121">
    <property type="entry name" value="SDH_C"/>
</dbReference>
<protein>
    <submittedName>
        <fullName evidence="3">Shikimate dehydrogenase</fullName>
        <ecNumber evidence="3">1.1.1.25</ecNumber>
    </submittedName>
</protein>
<proteinExistence type="predicted"/>
<dbReference type="Gene3D" id="3.40.50.10860">
    <property type="entry name" value="Leucine Dehydrogenase, chain A, domain 1"/>
    <property type="match status" value="1"/>
</dbReference>
<dbReference type="GO" id="GO:0019632">
    <property type="term" value="P:shikimate metabolic process"/>
    <property type="evidence" value="ECO:0007669"/>
    <property type="project" value="TreeGrafter"/>
</dbReference>
<dbReference type="EMBL" id="MLJW01000038">
    <property type="protein sequence ID" value="OIR07283.1"/>
    <property type="molecule type" value="Genomic_DNA"/>
</dbReference>
<evidence type="ECO:0000259" key="1">
    <source>
        <dbReference type="Pfam" id="PF08501"/>
    </source>
</evidence>
<dbReference type="PANTHER" id="PTHR21089">
    <property type="entry name" value="SHIKIMATE DEHYDROGENASE"/>
    <property type="match status" value="1"/>
</dbReference>
<dbReference type="SUPFAM" id="SSF51735">
    <property type="entry name" value="NAD(P)-binding Rossmann-fold domains"/>
    <property type="match status" value="1"/>
</dbReference>
<organism evidence="3">
    <name type="scientific">mine drainage metagenome</name>
    <dbReference type="NCBI Taxonomy" id="410659"/>
    <lineage>
        <taxon>unclassified sequences</taxon>
        <taxon>metagenomes</taxon>
        <taxon>ecological metagenomes</taxon>
    </lineage>
</organism>
<dbReference type="InterPro" id="IPR046346">
    <property type="entry name" value="Aminoacid_DH-like_N_sf"/>
</dbReference>
<dbReference type="InterPro" id="IPR013708">
    <property type="entry name" value="Shikimate_DH-bd_N"/>
</dbReference>
<dbReference type="PANTHER" id="PTHR21089:SF1">
    <property type="entry name" value="BIFUNCTIONAL 3-DEHYDROQUINATE DEHYDRATASE_SHIKIMATE DEHYDROGENASE, CHLOROPLASTIC"/>
    <property type="match status" value="1"/>
</dbReference>
<dbReference type="Gene3D" id="3.40.50.720">
    <property type="entry name" value="NAD(P)-binding Rossmann-like Domain"/>
    <property type="match status" value="1"/>
</dbReference>
<dbReference type="InterPro" id="IPR022893">
    <property type="entry name" value="Shikimate_DH_fam"/>
</dbReference>
<keyword evidence="3" id="KW-0560">Oxidoreductase</keyword>
<sequence>MHNAALTRLAAVDARFRGWRYFKFDVDPADLHVALPLFLERGFIGLNLTVPHKVAAFGLVSDVDDEARPVGAVNTLVASNGRWRGFNTDGYGMESGILQDLSFGLKGRTVVLLGAGGAARGAAVQCLQSGVIRLLIVNRTAANRDALVAELAPLVRQGQTCEGLDPARLGSTLEPGALVINATSLGLRPDDGAPIDLARLPRPAAVYDMIYNPPQTALLRDAARLGIPCAHGLSMLVHQGAKALSLWTGARPSDLAPAMASGARAALGL</sequence>
<gene>
    <name evidence="3" type="primary">aroE_4</name>
    <name evidence="3" type="ORF">GALL_105390</name>
</gene>
<dbReference type="SUPFAM" id="SSF53223">
    <property type="entry name" value="Aminoacid dehydrogenase-like, N-terminal domain"/>
    <property type="match status" value="1"/>
</dbReference>
<dbReference type="Pfam" id="PF18317">
    <property type="entry name" value="SDH_C"/>
    <property type="match status" value="1"/>
</dbReference>
<dbReference type="CDD" id="cd01065">
    <property type="entry name" value="NAD_bind_Shikimate_DH"/>
    <property type="match status" value="1"/>
</dbReference>
<evidence type="ECO:0000259" key="2">
    <source>
        <dbReference type="Pfam" id="PF18317"/>
    </source>
</evidence>
<dbReference type="GO" id="GO:0004764">
    <property type="term" value="F:shikimate 3-dehydrogenase (NADP+) activity"/>
    <property type="evidence" value="ECO:0007669"/>
    <property type="project" value="UniProtKB-EC"/>
</dbReference>
<dbReference type="GO" id="GO:0005829">
    <property type="term" value="C:cytosol"/>
    <property type="evidence" value="ECO:0007669"/>
    <property type="project" value="TreeGrafter"/>
</dbReference>
<feature type="domain" description="SDH C-terminal" evidence="2">
    <location>
        <begin position="232"/>
        <end position="252"/>
    </location>
</feature>
<dbReference type="InterPro" id="IPR036291">
    <property type="entry name" value="NAD(P)-bd_dom_sf"/>
</dbReference>